<feature type="transmembrane region" description="Helical" evidence="1">
    <location>
        <begin position="20"/>
        <end position="37"/>
    </location>
</feature>
<organism evidence="2 3">
    <name type="scientific">Geomonas propionica</name>
    <dbReference type="NCBI Taxonomy" id="2798582"/>
    <lineage>
        <taxon>Bacteria</taxon>
        <taxon>Pseudomonadati</taxon>
        <taxon>Thermodesulfobacteriota</taxon>
        <taxon>Desulfuromonadia</taxon>
        <taxon>Geobacterales</taxon>
        <taxon>Geobacteraceae</taxon>
        <taxon>Geomonas</taxon>
    </lineage>
</organism>
<evidence type="ECO:0000256" key="1">
    <source>
        <dbReference type="SAM" id="Phobius"/>
    </source>
</evidence>
<dbReference type="PANTHER" id="PTHR40278">
    <property type="entry name" value="DNA UTILIZATION PROTEIN HOFN"/>
    <property type="match status" value="1"/>
</dbReference>
<keyword evidence="3" id="KW-1185">Reference proteome</keyword>
<protein>
    <submittedName>
        <fullName evidence="2">PilN domain-containing protein</fullName>
    </submittedName>
</protein>
<dbReference type="RefSeq" id="WP_199395176.1">
    <property type="nucleotide sequence ID" value="NZ_JAEMHK010000007.1"/>
</dbReference>
<dbReference type="PANTHER" id="PTHR40278:SF2">
    <property type="entry name" value="TYPE IV PILUS INNER MEMBRANE COMPONENT PILN"/>
    <property type="match status" value="1"/>
</dbReference>
<keyword evidence="1" id="KW-0812">Transmembrane</keyword>
<proteinExistence type="predicted"/>
<reference evidence="2 3" key="1">
    <citation type="submission" date="2020-12" db="EMBL/GenBank/DDBJ databases">
        <title>Geomonas sp. Red259, isolated from paddy soil.</title>
        <authorList>
            <person name="Xu Z."/>
            <person name="Zhang Z."/>
            <person name="Masuda Y."/>
            <person name="Itoh H."/>
            <person name="Senoo K."/>
        </authorList>
    </citation>
    <scope>NUCLEOTIDE SEQUENCE [LARGE SCALE GENOMIC DNA]</scope>
    <source>
        <strain evidence="2 3">Red259</strain>
    </source>
</reference>
<dbReference type="Proteomes" id="UP000641025">
    <property type="component" value="Unassembled WGS sequence"/>
</dbReference>
<dbReference type="InterPro" id="IPR052534">
    <property type="entry name" value="Extracell_DNA_Util/SecSys_Comp"/>
</dbReference>
<accession>A0ABS0YRV0</accession>
<sequence length="179" mass="19310">MKLTINLATRRYVNLPQLNAVLAASFVVLALLLVYLVREVANNQVEINKIKNESAAASRGPAGAPPVPAEQMKALEAKIAFANTIIDQKSINWLGLLDKLELVVPAGVALTTVVPSAQDPQSLALSGMALSFGKLRTLLETMEQSPNFSDVYLLSQTDRKVGNDQKGFAFTISCKVSNR</sequence>
<name>A0ABS0YRV0_9BACT</name>
<evidence type="ECO:0000313" key="3">
    <source>
        <dbReference type="Proteomes" id="UP000641025"/>
    </source>
</evidence>
<gene>
    <name evidence="2" type="ORF">JFN90_11075</name>
</gene>
<evidence type="ECO:0000313" key="2">
    <source>
        <dbReference type="EMBL" id="MBJ6800674.1"/>
    </source>
</evidence>
<keyword evidence="1" id="KW-1133">Transmembrane helix</keyword>
<dbReference type="EMBL" id="JAEMHK010000007">
    <property type="protein sequence ID" value="MBJ6800674.1"/>
    <property type="molecule type" value="Genomic_DNA"/>
</dbReference>
<comment type="caution">
    <text evidence="2">The sequence shown here is derived from an EMBL/GenBank/DDBJ whole genome shotgun (WGS) entry which is preliminary data.</text>
</comment>
<dbReference type="Pfam" id="PF05137">
    <property type="entry name" value="PilN"/>
    <property type="match status" value="1"/>
</dbReference>
<keyword evidence="1" id="KW-0472">Membrane</keyword>
<dbReference type="InterPro" id="IPR007813">
    <property type="entry name" value="PilN"/>
</dbReference>